<feature type="binding site" evidence="10">
    <location>
        <position position="311"/>
    </location>
    <ligand>
        <name>UDP-N-acetyl-alpha-D-glucosamine</name>
        <dbReference type="ChEBI" id="CHEBI:57705"/>
    </ligand>
</feature>
<feature type="binding site" evidence="10">
    <location>
        <begin position="13"/>
        <end position="15"/>
    </location>
    <ligand>
        <name>UDP-N-acetyl-alpha-D-glucosamine</name>
        <dbReference type="ChEBI" id="CHEBI:57705"/>
    </ligand>
</feature>
<keyword evidence="6 10" id="KW-0573">Peptidoglycan synthesis</keyword>
<keyword evidence="5 10" id="KW-0133">Cell shape</keyword>
<evidence type="ECO:0000256" key="1">
    <source>
        <dbReference type="ARBA" id="ARBA00022475"/>
    </source>
</evidence>
<organism evidence="13 14">
    <name type="scientific">Mobiluncus porci</name>
    <dbReference type="NCBI Taxonomy" id="2652278"/>
    <lineage>
        <taxon>Bacteria</taxon>
        <taxon>Bacillati</taxon>
        <taxon>Actinomycetota</taxon>
        <taxon>Actinomycetes</taxon>
        <taxon>Actinomycetales</taxon>
        <taxon>Actinomycetaceae</taxon>
        <taxon>Mobiluncus</taxon>
    </lineage>
</organism>
<feature type="binding site" evidence="10">
    <location>
        <position position="168"/>
    </location>
    <ligand>
        <name>UDP-N-acetyl-alpha-D-glucosamine</name>
        <dbReference type="ChEBI" id="CHEBI:57705"/>
    </ligand>
</feature>
<feature type="binding site" evidence="10">
    <location>
        <position position="127"/>
    </location>
    <ligand>
        <name>UDP-N-acetyl-alpha-D-glucosamine</name>
        <dbReference type="ChEBI" id="CHEBI:57705"/>
    </ligand>
</feature>
<dbReference type="Gene3D" id="3.40.50.2000">
    <property type="entry name" value="Glycogen Phosphorylase B"/>
    <property type="match status" value="2"/>
</dbReference>
<evidence type="ECO:0000256" key="6">
    <source>
        <dbReference type="ARBA" id="ARBA00022984"/>
    </source>
</evidence>
<keyword evidence="8 10" id="KW-0131">Cell cycle</keyword>
<evidence type="ECO:0000259" key="11">
    <source>
        <dbReference type="Pfam" id="PF03033"/>
    </source>
</evidence>
<comment type="similarity">
    <text evidence="10">Belongs to the glycosyltransferase 28 family. MurG subfamily.</text>
</comment>
<dbReference type="PANTHER" id="PTHR21015:SF22">
    <property type="entry name" value="GLYCOSYLTRANSFERASE"/>
    <property type="match status" value="1"/>
</dbReference>
<dbReference type="AlphaFoldDB" id="A0A7K0K2X6"/>
<evidence type="ECO:0000256" key="7">
    <source>
        <dbReference type="ARBA" id="ARBA00023136"/>
    </source>
</evidence>
<evidence type="ECO:0000256" key="3">
    <source>
        <dbReference type="ARBA" id="ARBA00022676"/>
    </source>
</evidence>
<evidence type="ECO:0000256" key="10">
    <source>
        <dbReference type="HAMAP-Rule" id="MF_00033"/>
    </source>
</evidence>
<keyword evidence="9 10" id="KW-0961">Cell wall biogenesis/degradation</keyword>
<evidence type="ECO:0000256" key="4">
    <source>
        <dbReference type="ARBA" id="ARBA00022679"/>
    </source>
</evidence>
<evidence type="ECO:0000256" key="9">
    <source>
        <dbReference type="ARBA" id="ARBA00023316"/>
    </source>
</evidence>
<dbReference type="SUPFAM" id="SSF53756">
    <property type="entry name" value="UDP-Glycosyltransferase/glycogen phosphorylase"/>
    <property type="match status" value="1"/>
</dbReference>
<feature type="domain" description="Glycosyl transferase family 28 C-terminal" evidence="12">
    <location>
        <begin position="203"/>
        <end position="362"/>
    </location>
</feature>
<evidence type="ECO:0000256" key="5">
    <source>
        <dbReference type="ARBA" id="ARBA00022960"/>
    </source>
</evidence>
<dbReference type="InterPro" id="IPR006009">
    <property type="entry name" value="GlcNAc_MurG"/>
</dbReference>
<dbReference type="GO" id="GO:0050511">
    <property type="term" value="F:undecaprenyldiphospho-muramoylpentapeptide beta-N-acetylglucosaminyltransferase activity"/>
    <property type="evidence" value="ECO:0007669"/>
    <property type="project" value="UniProtKB-UniRule"/>
</dbReference>
<dbReference type="NCBIfam" id="TIGR01133">
    <property type="entry name" value="murG"/>
    <property type="match status" value="1"/>
</dbReference>
<reference evidence="13 14" key="1">
    <citation type="submission" date="2019-08" db="EMBL/GenBank/DDBJ databases">
        <title>In-depth cultivation of the pig gut microbiome towards novel bacterial diversity and tailored functional studies.</title>
        <authorList>
            <person name="Wylensek D."/>
            <person name="Hitch T.C.A."/>
            <person name="Clavel T."/>
        </authorList>
    </citation>
    <scope>NUCLEOTIDE SEQUENCE [LARGE SCALE GENOMIC DNA]</scope>
    <source>
        <strain evidence="13 14">RF-GAM-744-WT-7</strain>
    </source>
</reference>
<dbReference type="GO" id="GO:0008360">
    <property type="term" value="P:regulation of cell shape"/>
    <property type="evidence" value="ECO:0007669"/>
    <property type="project" value="UniProtKB-KW"/>
</dbReference>
<comment type="catalytic activity">
    <reaction evidence="10">
        <text>di-trans,octa-cis-undecaprenyl diphospho-N-acetyl-alpha-D-muramoyl-L-alanyl-D-glutamyl-meso-2,6-diaminopimeloyl-D-alanyl-D-alanine + UDP-N-acetyl-alpha-D-glucosamine = di-trans,octa-cis-undecaprenyl diphospho-[N-acetyl-alpha-D-glucosaminyl-(1-&gt;4)]-N-acetyl-alpha-D-muramoyl-L-alanyl-D-glutamyl-meso-2,6-diaminopimeloyl-D-alanyl-D-alanine + UDP + H(+)</text>
        <dbReference type="Rhea" id="RHEA:31227"/>
        <dbReference type="ChEBI" id="CHEBI:15378"/>
        <dbReference type="ChEBI" id="CHEBI:57705"/>
        <dbReference type="ChEBI" id="CHEBI:58223"/>
        <dbReference type="ChEBI" id="CHEBI:61387"/>
        <dbReference type="ChEBI" id="CHEBI:61388"/>
        <dbReference type="EC" id="2.4.1.227"/>
    </reaction>
</comment>
<protein>
    <recommendedName>
        <fullName evidence="10">UDP-N-acetylglucosamine--N-acetylmuramyl-(pentapeptide) pyrophosphoryl-undecaprenol N-acetylglucosamine transferase</fullName>
        <ecNumber evidence="10">2.4.1.227</ecNumber>
    </recommendedName>
    <alternativeName>
        <fullName evidence="10">Undecaprenyl-PP-MurNAc-pentapeptide-UDPGlcNAc GlcNAc transferase</fullName>
    </alternativeName>
</protein>
<sequence length="377" mass="39385">MNQPAVVFAGGGTAGHVNPLLSTVAALKNTGLEFVPLVLGTKEGLESELVPAAGLEFLTIPRLPMPRRPSPDLVRLPVRLRRTVKDLEELFAERGVKALVGFGGYVSTPAYMAARRLKIPFLVHEQNARPGMANKLGARWANTVALTFPGTPLKALHGKTEVTGLPLRPEILDLAARLGDSEARVLARAAAAEFFGLDAGRPTVLVTGGSLGALFLNQTLPSALLKVSETVPDLQVVHLTGKGKAAEVSDFVTESGLGDRYKVLDYLTEMHHALALADAVVCRAGAATVAENSALGIPALYVPLPVGNGEQALNARGVVEASGAFLLNQKKADPTAVAESVAAMLDPERNAAMRASAAVAGTTRGAANLAELIKEVL</sequence>
<evidence type="ECO:0000313" key="13">
    <source>
        <dbReference type="EMBL" id="MST49846.1"/>
    </source>
</evidence>
<dbReference type="GO" id="GO:0009252">
    <property type="term" value="P:peptidoglycan biosynthetic process"/>
    <property type="evidence" value="ECO:0007669"/>
    <property type="project" value="UniProtKB-UniRule"/>
</dbReference>
<keyword evidence="4 10" id="KW-0808">Transferase</keyword>
<dbReference type="Pfam" id="PF03033">
    <property type="entry name" value="Glyco_transf_28"/>
    <property type="match status" value="1"/>
</dbReference>
<gene>
    <name evidence="10 13" type="primary">murG</name>
    <name evidence="13" type="ORF">FYJ63_06305</name>
</gene>
<comment type="caution">
    <text evidence="13">The sequence shown here is derived from an EMBL/GenBank/DDBJ whole genome shotgun (WGS) entry which is preliminary data.</text>
</comment>
<comment type="function">
    <text evidence="10">Cell wall formation. Catalyzes the transfer of a GlcNAc subunit on undecaprenyl-pyrophosphoryl-MurNAc-pentapeptide (lipid intermediate I) to form undecaprenyl-pyrophosphoryl-MurNAc-(pentapeptide)GlcNAc (lipid intermediate II).</text>
</comment>
<proteinExistence type="inferred from homology"/>
<evidence type="ECO:0000259" key="12">
    <source>
        <dbReference type="Pfam" id="PF04101"/>
    </source>
</evidence>
<keyword evidence="14" id="KW-1185">Reference proteome</keyword>
<dbReference type="Pfam" id="PF04101">
    <property type="entry name" value="Glyco_tran_28_C"/>
    <property type="match status" value="1"/>
</dbReference>
<feature type="domain" description="Glycosyltransferase family 28 N-terminal" evidence="11">
    <location>
        <begin position="6"/>
        <end position="145"/>
    </location>
</feature>
<dbReference type="RefSeq" id="WP_277028385.1">
    <property type="nucleotide sequence ID" value="NZ_JAQYQY010000038.1"/>
</dbReference>
<evidence type="ECO:0000256" key="8">
    <source>
        <dbReference type="ARBA" id="ARBA00023306"/>
    </source>
</evidence>
<dbReference type="GO" id="GO:0071555">
    <property type="term" value="P:cell wall organization"/>
    <property type="evidence" value="ECO:0007669"/>
    <property type="project" value="UniProtKB-KW"/>
</dbReference>
<dbReference type="HAMAP" id="MF_00033">
    <property type="entry name" value="MurG"/>
    <property type="match status" value="1"/>
</dbReference>
<keyword evidence="3 10" id="KW-0328">Glycosyltransferase</keyword>
<keyword evidence="7 10" id="KW-0472">Membrane</keyword>
<dbReference type="CDD" id="cd03785">
    <property type="entry name" value="GT28_MurG"/>
    <property type="match status" value="1"/>
</dbReference>
<dbReference type="GO" id="GO:0005886">
    <property type="term" value="C:plasma membrane"/>
    <property type="evidence" value="ECO:0007669"/>
    <property type="project" value="UniProtKB-SubCell"/>
</dbReference>
<dbReference type="InterPro" id="IPR007235">
    <property type="entry name" value="Glyco_trans_28_C"/>
</dbReference>
<dbReference type="GO" id="GO:0051301">
    <property type="term" value="P:cell division"/>
    <property type="evidence" value="ECO:0007669"/>
    <property type="project" value="UniProtKB-KW"/>
</dbReference>
<keyword evidence="1 10" id="KW-1003">Cell membrane</keyword>
<dbReference type="UniPathway" id="UPA00219"/>
<comment type="subcellular location">
    <subcellularLocation>
        <location evidence="10">Cell membrane</location>
        <topology evidence="10">Peripheral membrane protein</topology>
        <orientation evidence="10">Cytoplasmic side</orientation>
    </subcellularLocation>
</comment>
<dbReference type="InterPro" id="IPR004276">
    <property type="entry name" value="GlycoTrans_28_N"/>
</dbReference>
<evidence type="ECO:0000256" key="2">
    <source>
        <dbReference type="ARBA" id="ARBA00022618"/>
    </source>
</evidence>
<dbReference type="PANTHER" id="PTHR21015">
    <property type="entry name" value="UDP-N-ACETYLGLUCOSAMINE--N-ACETYLMURAMYL-(PENTAPEPTIDE) PYROPHOSPHORYL-UNDECAPRENOL N-ACETYLGLUCOSAMINE TRANSFERASE 1"/>
    <property type="match status" value="1"/>
</dbReference>
<comment type="caution">
    <text evidence="10">Lacks conserved residue(s) required for the propagation of feature annotation.</text>
</comment>
<feature type="binding site" evidence="10">
    <location>
        <position position="210"/>
    </location>
    <ligand>
        <name>UDP-N-acetyl-alpha-D-glucosamine</name>
        <dbReference type="ChEBI" id="CHEBI:57705"/>
    </ligand>
</feature>
<comment type="pathway">
    <text evidence="10">Cell wall biogenesis; peptidoglycan biosynthesis.</text>
</comment>
<dbReference type="EMBL" id="VUMY01000009">
    <property type="protein sequence ID" value="MST49846.1"/>
    <property type="molecule type" value="Genomic_DNA"/>
</dbReference>
<evidence type="ECO:0000313" key="14">
    <source>
        <dbReference type="Proteomes" id="UP000442535"/>
    </source>
</evidence>
<dbReference type="Proteomes" id="UP000442535">
    <property type="component" value="Unassembled WGS sequence"/>
</dbReference>
<keyword evidence="2 10" id="KW-0132">Cell division</keyword>
<dbReference type="GO" id="GO:0005975">
    <property type="term" value="P:carbohydrate metabolic process"/>
    <property type="evidence" value="ECO:0007669"/>
    <property type="project" value="InterPro"/>
</dbReference>
<dbReference type="EC" id="2.4.1.227" evidence="10"/>
<accession>A0A7K0K2X6</accession>
<name>A0A7K0K2X6_9ACTO</name>